<dbReference type="SUPFAM" id="SSF55781">
    <property type="entry name" value="GAF domain-like"/>
    <property type="match status" value="1"/>
</dbReference>
<evidence type="ECO:0000256" key="6">
    <source>
        <dbReference type="ARBA" id="ARBA00022777"/>
    </source>
</evidence>
<keyword evidence="3" id="KW-0597">Phosphoprotein</keyword>
<dbReference type="RefSeq" id="WP_269881476.1">
    <property type="nucleotide sequence ID" value="NZ_JAQAGZ010000006.1"/>
</dbReference>
<keyword evidence="6" id="KW-0418">Kinase</keyword>
<dbReference type="Pfam" id="PF08448">
    <property type="entry name" value="PAS_4"/>
    <property type="match status" value="1"/>
</dbReference>
<reference evidence="10 11" key="1">
    <citation type="submission" date="2022-12" db="EMBL/GenBank/DDBJ databases">
        <title>Draft genome sequence of Paenibacillus sp. dW9.</title>
        <authorList>
            <person name="Choi E.-W."/>
            <person name="Kim D.-U."/>
        </authorList>
    </citation>
    <scope>NUCLEOTIDE SEQUENCE [LARGE SCALE GENOMIC DNA]</scope>
    <source>
        <strain evidence="11">dW9</strain>
    </source>
</reference>
<dbReference type="CDD" id="cd00082">
    <property type="entry name" value="HisKA"/>
    <property type="match status" value="1"/>
</dbReference>
<comment type="catalytic activity">
    <reaction evidence="1">
        <text>ATP + protein L-histidine = ADP + protein N-phospho-L-histidine.</text>
        <dbReference type="EC" id="2.7.13.3"/>
    </reaction>
</comment>
<evidence type="ECO:0000256" key="4">
    <source>
        <dbReference type="ARBA" id="ARBA00022679"/>
    </source>
</evidence>
<dbReference type="Gene3D" id="1.10.287.130">
    <property type="match status" value="1"/>
</dbReference>
<dbReference type="InterPro" id="IPR005467">
    <property type="entry name" value="His_kinase_dom"/>
</dbReference>
<keyword evidence="5" id="KW-0547">Nucleotide-binding</keyword>
<proteinExistence type="predicted"/>
<dbReference type="Gene3D" id="3.30.450.20">
    <property type="entry name" value="PAS domain"/>
    <property type="match status" value="1"/>
</dbReference>
<dbReference type="InterPro" id="IPR029016">
    <property type="entry name" value="GAF-like_dom_sf"/>
</dbReference>
<comment type="caution">
    <text evidence="10">The sequence shown here is derived from an EMBL/GenBank/DDBJ whole genome shotgun (WGS) entry which is preliminary data.</text>
</comment>
<keyword evidence="8" id="KW-0902">Two-component regulatory system</keyword>
<dbReference type="SMART" id="SM00388">
    <property type="entry name" value="HisKA"/>
    <property type="match status" value="1"/>
</dbReference>
<dbReference type="Gene3D" id="3.30.565.10">
    <property type="entry name" value="Histidine kinase-like ATPase, C-terminal domain"/>
    <property type="match status" value="1"/>
</dbReference>
<dbReference type="Pfam" id="PF02518">
    <property type="entry name" value="HATPase_c"/>
    <property type="match status" value="1"/>
</dbReference>
<sequence length="554" mass="63328">MINSVRERAEAVNNKMIYSSDEDERKRLQELDELQLVHSEPEEPFDRITRLVAQIFQAPICLISLITKDRGWFISCIGLPEDLDRERGTEREAAFCQYAVAEKKTIVAEDVLEDSRFAGNRLVLEYGIRFYAGAPLITSEGNALGTLCILDYATRRFPPEEQEKLADFARWVVTEIELRRDLRTKEALMRELTLEKERLAEQQELVGSSFESGQDGRLLCKAEGSIVLHNRKLLEMFLVNPLLYSDVWDFWHQVQQAGRSEAPGLTHKLEQLLSGEQHAFSERYAAHLSGEDWRFYEVTGSSVSLHTNGKPKYAYIAFRDRTEEEVADQLKNEFISVISHELRTPLTSIIGFVEILIDRSPDAEKSQKYLQTVYREANRLTHLLNDLLDLQKMESGKQDYLFAPTDLTALIYEILDFWDEEKSHRIVIRCEDKPLYVLADADRLKQALHNLVSNAVKYSPGADRVDVELLEQGGMAVIRIRDYGLGIPDEAKEKLFTKFYRVDNSDRRKIGGTGLGLAIVREIINAHGGTVEFDSTLGQGTTFTIRLELLPSDM</sequence>
<dbReference type="InterPro" id="IPR004358">
    <property type="entry name" value="Sig_transdc_His_kin-like_C"/>
</dbReference>
<dbReference type="EMBL" id="JAQAGZ010000006">
    <property type="protein sequence ID" value="MCZ8513016.1"/>
    <property type="molecule type" value="Genomic_DNA"/>
</dbReference>
<dbReference type="SUPFAM" id="SSF47384">
    <property type="entry name" value="Homodimeric domain of signal transducing histidine kinase"/>
    <property type="match status" value="1"/>
</dbReference>
<evidence type="ECO:0000256" key="1">
    <source>
        <dbReference type="ARBA" id="ARBA00000085"/>
    </source>
</evidence>
<protein>
    <recommendedName>
        <fullName evidence="2">histidine kinase</fullName>
        <ecNumber evidence="2">2.7.13.3</ecNumber>
    </recommendedName>
</protein>
<dbReference type="Gene3D" id="3.30.450.40">
    <property type="match status" value="1"/>
</dbReference>
<keyword evidence="4" id="KW-0808">Transferase</keyword>
<dbReference type="PANTHER" id="PTHR43711">
    <property type="entry name" value="TWO-COMPONENT HISTIDINE KINASE"/>
    <property type="match status" value="1"/>
</dbReference>
<organism evidence="10 11">
    <name type="scientific">Paenibacillus gyeongsangnamensis</name>
    <dbReference type="NCBI Taxonomy" id="3388067"/>
    <lineage>
        <taxon>Bacteria</taxon>
        <taxon>Bacillati</taxon>
        <taxon>Bacillota</taxon>
        <taxon>Bacilli</taxon>
        <taxon>Bacillales</taxon>
        <taxon>Paenibacillaceae</taxon>
        <taxon>Paenibacillus</taxon>
    </lineage>
</organism>
<dbReference type="SMART" id="SM00065">
    <property type="entry name" value="GAF"/>
    <property type="match status" value="1"/>
</dbReference>
<accession>A0ABT4Q869</accession>
<dbReference type="CDD" id="cd00075">
    <property type="entry name" value="HATPase"/>
    <property type="match status" value="1"/>
</dbReference>
<dbReference type="Pfam" id="PF01590">
    <property type="entry name" value="GAF"/>
    <property type="match status" value="1"/>
</dbReference>
<dbReference type="InterPro" id="IPR013656">
    <property type="entry name" value="PAS_4"/>
</dbReference>
<dbReference type="PROSITE" id="PS50109">
    <property type="entry name" value="HIS_KIN"/>
    <property type="match status" value="1"/>
</dbReference>
<name>A0ABT4Q869_9BACL</name>
<dbReference type="SMART" id="SM00387">
    <property type="entry name" value="HATPase_c"/>
    <property type="match status" value="1"/>
</dbReference>
<evidence type="ECO:0000256" key="3">
    <source>
        <dbReference type="ARBA" id="ARBA00022553"/>
    </source>
</evidence>
<dbReference type="Proteomes" id="UP001527882">
    <property type="component" value="Unassembled WGS sequence"/>
</dbReference>
<dbReference type="SUPFAM" id="SSF55874">
    <property type="entry name" value="ATPase domain of HSP90 chaperone/DNA topoisomerase II/histidine kinase"/>
    <property type="match status" value="1"/>
</dbReference>
<dbReference type="InterPro" id="IPR050736">
    <property type="entry name" value="Sensor_HK_Regulatory"/>
</dbReference>
<evidence type="ECO:0000256" key="8">
    <source>
        <dbReference type="ARBA" id="ARBA00023012"/>
    </source>
</evidence>
<keyword evidence="7 10" id="KW-0067">ATP-binding</keyword>
<evidence type="ECO:0000256" key="5">
    <source>
        <dbReference type="ARBA" id="ARBA00022741"/>
    </source>
</evidence>
<evidence type="ECO:0000313" key="11">
    <source>
        <dbReference type="Proteomes" id="UP001527882"/>
    </source>
</evidence>
<dbReference type="InterPro" id="IPR036890">
    <property type="entry name" value="HATPase_C_sf"/>
</dbReference>
<dbReference type="Pfam" id="PF00512">
    <property type="entry name" value="HisKA"/>
    <property type="match status" value="1"/>
</dbReference>
<dbReference type="PANTHER" id="PTHR43711:SF1">
    <property type="entry name" value="HISTIDINE KINASE 1"/>
    <property type="match status" value="1"/>
</dbReference>
<dbReference type="InterPro" id="IPR003661">
    <property type="entry name" value="HisK_dim/P_dom"/>
</dbReference>
<dbReference type="GO" id="GO:0005524">
    <property type="term" value="F:ATP binding"/>
    <property type="evidence" value="ECO:0007669"/>
    <property type="project" value="UniProtKB-KW"/>
</dbReference>
<dbReference type="EC" id="2.7.13.3" evidence="2"/>
<gene>
    <name evidence="10" type="ORF">O9H85_11400</name>
</gene>
<dbReference type="InterPro" id="IPR036097">
    <property type="entry name" value="HisK_dim/P_sf"/>
</dbReference>
<dbReference type="InterPro" id="IPR003594">
    <property type="entry name" value="HATPase_dom"/>
</dbReference>
<feature type="domain" description="Histidine kinase" evidence="9">
    <location>
        <begin position="337"/>
        <end position="551"/>
    </location>
</feature>
<dbReference type="InterPro" id="IPR003018">
    <property type="entry name" value="GAF"/>
</dbReference>
<dbReference type="PRINTS" id="PR00344">
    <property type="entry name" value="BCTRLSENSOR"/>
</dbReference>
<evidence type="ECO:0000313" key="10">
    <source>
        <dbReference type="EMBL" id="MCZ8513016.1"/>
    </source>
</evidence>
<evidence type="ECO:0000256" key="2">
    <source>
        <dbReference type="ARBA" id="ARBA00012438"/>
    </source>
</evidence>
<keyword evidence="11" id="KW-1185">Reference proteome</keyword>
<evidence type="ECO:0000256" key="7">
    <source>
        <dbReference type="ARBA" id="ARBA00022840"/>
    </source>
</evidence>
<evidence type="ECO:0000259" key="9">
    <source>
        <dbReference type="PROSITE" id="PS50109"/>
    </source>
</evidence>